<dbReference type="InterPro" id="IPR002889">
    <property type="entry name" value="WSC_carb-bd"/>
</dbReference>
<dbReference type="Proteomes" id="UP000683360">
    <property type="component" value="Unassembled WGS sequence"/>
</dbReference>
<keyword evidence="1" id="KW-0677">Repeat</keyword>
<dbReference type="PROSITE" id="PS51212">
    <property type="entry name" value="WSC"/>
    <property type="match status" value="1"/>
</dbReference>
<dbReference type="OrthoDB" id="6071159at2759"/>
<protein>
    <recommendedName>
        <fullName evidence="2">WSC domain-containing protein</fullName>
    </recommendedName>
</protein>
<reference evidence="3" key="1">
    <citation type="submission" date="2021-03" db="EMBL/GenBank/DDBJ databases">
        <authorList>
            <person name="Bekaert M."/>
        </authorList>
    </citation>
    <scope>NUCLEOTIDE SEQUENCE</scope>
</reference>
<proteinExistence type="predicted"/>
<feature type="domain" description="WSC" evidence="2">
    <location>
        <begin position="157"/>
        <end position="247"/>
    </location>
</feature>
<dbReference type="PANTHER" id="PTHR45964">
    <property type="entry name" value="WSCD FAMILY MEMBER CG9164"/>
    <property type="match status" value="1"/>
</dbReference>
<keyword evidence="4" id="KW-1185">Reference proteome</keyword>
<sequence length="247" mass="28747">MCNAYCYNLKISCRYNLSCENGDKFLGSDKYSKGDSILWYILQKLHYDDKRIDEIQKSVHEIQKNPNLDSENLPDKNKNYVFNGFKQKISNIRTNITLLKTKYESDSNRMQKQLDLIQATLKKEIDANKGQDKTILNLKKEIRELKHTINKQHPWSKDGYMGCFKDDANRHLKYKIAYLSQTTLLKCKQHCHGFKYTGLQAGSACTCGNTLINPSYPRLPERECNMQCPNESNRMCGAGYRNSIYRV</sequence>
<dbReference type="Pfam" id="PF01822">
    <property type="entry name" value="WSC"/>
    <property type="match status" value="1"/>
</dbReference>
<evidence type="ECO:0000256" key="1">
    <source>
        <dbReference type="ARBA" id="ARBA00022737"/>
    </source>
</evidence>
<evidence type="ECO:0000313" key="3">
    <source>
        <dbReference type="EMBL" id="CAG2219054.1"/>
    </source>
</evidence>
<dbReference type="InterPro" id="IPR051589">
    <property type="entry name" value="Sialate-O-sulfotransferase"/>
</dbReference>
<name>A0A8S3SE24_MYTED</name>
<comment type="caution">
    <text evidence="3">The sequence shown here is derived from an EMBL/GenBank/DDBJ whole genome shotgun (WGS) entry which is preliminary data.</text>
</comment>
<gene>
    <name evidence="3" type="ORF">MEDL_32641</name>
</gene>
<dbReference type="PANTHER" id="PTHR45964:SF9">
    <property type="entry name" value="SULFOTRANSFERASE"/>
    <property type="match status" value="1"/>
</dbReference>
<organism evidence="3 4">
    <name type="scientific">Mytilus edulis</name>
    <name type="common">Blue mussel</name>
    <dbReference type="NCBI Taxonomy" id="6550"/>
    <lineage>
        <taxon>Eukaryota</taxon>
        <taxon>Metazoa</taxon>
        <taxon>Spiralia</taxon>
        <taxon>Lophotrochozoa</taxon>
        <taxon>Mollusca</taxon>
        <taxon>Bivalvia</taxon>
        <taxon>Autobranchia</taxon>
        <taxon>Pteriomorphia</taxon>
        <taxon>Mytilida</taxon>
        <taxon>Mytiloidea</taxon>
        <taxon>Mytilidae</taxon>
        <taxon>Mytilinae</taxon>
        <taxon>Mytilus</taxon>
    </lineage>
</organism>
<dbReference type="SMART" id="SM00321">
    <property type="entry name" value="WSC"/>
    <property type="match status" value="1"/>
</dbReference>
<dbReference type="EMBL" id="CAJPWZ010001622">
    <property type="protein sequence ID" value="CAG2219054.1"/>
    <property type="molecule type" value="Genomic_DNA"/>
</dbReference>
<dbReference type="AlphaFoldDB" id="A0A8S3SE24"/>
<evidence type="ECO:0000313" key="4">
    <source>
        <dbReference type="Proteomes" id="UP000683360"/>
    </source>
</evidence>
<evidence type="ECO:0000259" key="2">
    <source>
        <dbReference type="PROSITE" id="PS51212"/>
    </source>
</evidence>
<accession>A0A8S3SE24</accession>